<dbReference type="SUPFAM" id="SSF81901">
    <property type="entry name" value="HCP-like"/>
    <property type="match status" value="1"/>
</dbReference>
<name>A0A3G4ZS29_9VIRU</name>
<organism evidence="1">
    <name type="scientific">Edafosvirus sp</name>
    <dbReference type="NCBI Taxonomy" id="2487765"/>
    <lineage>
        <taxon>Viruses</taxon>
        <taxon>Varidnaviria</taxon>
        <taxon>Bamfordvirae</taxon>
        <taxon>Nucleocytoviricota</taxon>
        <taxon>Megaviricetes</taxon>
        <taxon>Imitervirales</taxon>
        <taxon>Mimiviridae</taxon>
        <taxon>Klosneuvirinae</taxon>
    </lineage>
</organism>
<gene>
    <name evidence="1" type="ORF">Edafosvirus1_6</name>
</gene>
<proteinExistence type="predicted"/>
<dbReference type="InterPro" id="IPR011990">
    <property type="entry name" value="TPR-like_helical_dom_sf"/>
</dbReference>
<evidence type="ECO:0000313" key="1">
    <source>
        <dbReference type="EMBL" id="AYV77675.1"/>
    </source>
</evidence>
<reference evidence="1" key="1">
    <citation type="submission" date="2018-10" db="EMBL/GenBank/DDBJ databases">
        <title>Hidden diversity of soil giant viruses.</title>
        <authorList>
            <person name="Schulz F."/>
            <person name="Alteio L."/>
            <person name="Goudeau D."/>
            <person name="Ryan E.M."/>
            <person name="Malmstrom R.R."/>
            <person name="Blanchard J."/>
            <person name="Woyke T."/>
        </authorList>
    </citation>
    <scope>NUCLEOTIDE SEQUENCE</scope>
    <source>
        <strain evidence="1">EDV1</strain>
    </source>
</reference>
<sequence length="369" mass="42844">MLFIIIGIYYANMRRILHVMKSCVSKRINISNWIPRRINWKTAIRQPQSYKKPTFTQKLCITSVPLVVLASSETKEGNNLFGKIKKILADEEPGPICNHLTQSQKEIYEARMEMAVYYITSNNDRETVVHLEKFLDIAYSSPQELSREYEILLSYLIHGIVFQNSADYSPLVSILKNTIDSHPDLKQDIVDILTLSLLEKLENFVGSDNGSNSIKLLLGHTCKNLLNDKENAISYFNNIISKEVVSISHPIDYMKNKDIAIAHFNLGVLHMNDGNEEKVARYFSDSIKIGGSVFTELVKFECKHNFNKTNDDKKCILDSKKYVDMDKHSKEYIRVVEILGKMPYHNYHDHIWENKKSFYYYDQPDWKLL</sequence>
<dbReference type="EMBL" id="MK072066">
    <property type="protein sequence ID" value="AYV77675.1"/>
    <property type="molecule type" value="Genomic_DNA"/>
</dbReference>
<protein>
    <recommendedName>
        <fullName evidence="2">Tetratricopeptide repeat protein</fullName>
    </recommendedName>
</protein>
<dbReference type="Gene3D" id="1.25.40.10">
    <property type="entry name" value="Tetratricopeptide repeat domain"/>
    <property type="match status" value="1"/>
</dbReference>
<accession>A0A3G4ZS29</accession>
<evidence type="ECO:0008006" key="2">
    <source>
        <dbReference type="Google" id="ProtNLM"/>
    </source>
</evidence>